<accession>A0ABN9M3M5</accession>
<protein>
    <submittedName>
        <fullName evidence="2">Uncharacterized protein</fullName>
    </submittedName>
</protein>
<evidence type="ECO:0000256" key="1">
    <source>
        <dbReference type="SAM" id="MobiDB-lite"/>
    </source>
</evidence>
<feature type="region of interest" description="Disordered" evidence="1">
    <location>
        <begin position="1"/>
        <end position="21"/>
    </location>
</feature>
<keyword evidence="3" id="KW-1185">Reference proteome</keyword>
<name>A0ABN9M3M5_9NEOB</name>
<comment type="caution">
    <text evidence="2">The sequence shown here is derived from an EMBL/GenBank/DDBJ whole genome shotgun (WGS) entry which is preliminary data.</text>
</comment>
<organism evidence="2 3">
    <name type="scientific">Ranitomeya imitator</name>
    <name type="common">mimic poison frog</name>
    <dbReference type="NCBI Taxonomy" id="111125"/>
    <lineage>
        <taxon>Eukaryota</taxon>
        <taxon>Metazoa</taxon>
        <taxon>Chordata</taxon>
        <taxon>Craniata</taxon>
        <taxon>Vertebrata</taxon>
        <taxon>Euteleostomi</taxon>
        <taxon>Amphibia</taxon>
        <taxon>Batrachia</taxon>
        <taxon>Anura</taxon>
        <taxon>Neobatrachia</taxon>
        <taxon>Hyloidea</taxon>
        <taxon>Dendrobatidae</taxon>
        <taxon>Dendrobatinae</taxon>
        <taxon>Ranitomeya</taxon>
    </lineage>
</organism>
<sequence>MYTHVTRRPERGQYGSREKRHVSQLALKTPLKFTHWAKPHLENRSNSSKMVPNSKVELSHIISGRGEETRRIVQFATSRFLANARLALQVSVRLRPVIAIPG</sequence>
<evidence type="ECO:0000313" key="2">
    <source>
        <dbReference type="EMBL" id="CAJ0958049.1"/>
    </source>
</evidence>
<dbReference type="EMBL" id="CAUEEQ010044645">
    <property type="protein sequence ID" value="CAJ0958049.1"/>
    <property type="molecule type" value="Genomic_DNA"/>
</dbReference>
<dbReference type="Proteomes" id="UP001176940">
    <property type="component" value="Unassembled WGS sequence"/>
</dbReference>
<reference evidence="2" key="1">
    <citation type="submission" date="2023-07" db="EMBL/GenBank/DDBJ databases">
        <authorList>
            <person name="Stuckert A."/>
        </authorList>
    </citation>
    <scope>NUCLEOTIDE SEQUENCE</scope>
</reference>
<proteinExistence type="predicted"/>
<gene>
    <name evidence="2" type="ORF">RIMI_LOCUS16165897</name>
</gene>
<evidence type="ECO:0000313" key="3">
    <source>
        <dbReference type="Proteomes" id="UP001176940"/>
    </source>
</evidence>